<sequence>MRQTISKSIASDEVIDIFAAAGMDRPDISILSDEFLAEVRDMPHRKLALEVLRKLLSDEIKTRSRKNLVQSRSFADMLDKTIKKYQNRSINAAEVISELVNLAKEMREARERGKSLGLTEDEEAFYEALEVNDSAVAVLGDKALCAIARELVDAVRRNVTIDWTVKESVRAKLRVMVKKILKKSGYPPDKQAQATETVLKQAEFLCADWAV</sequence>
<gene>
    <name evidence="3" type="ORF">HOV93_40390</name>
</gene>
<keyword evidence="1" id="KW-0680">Restriction system</keyword>
<dbReference type="PANTHER" id="PTHR30195">
    <property type="entry name" value="TYPE I SITE-SPECIFIC DEOXYRIBONUCLEASE PROTEIN SUBUNIT M AND R"/>
    <property type="match status" value="1"/>
</dbReference>
<dbReference type="PANTHER" id="PTHR30195:SF15">
    <property type="entry name" value="TYPE I RESTRICTION ENZYME HINDI ENDONUCLEASE SUBUNIT"/>
    <property type="match status" value="1"/>
</dbReference>
<dbReference type="Pfam" id="PF11867">
    <property type="entry name" value="T1RH-like_C"/>
    <property type="match status" value="1"/>
</dbReference>
<dbReference type="GO" id="GO:0009307">
    <property type="term" value="P:DNA restriction-modification system"/>
    <property type="evidence" value="ECO:0007669"/>
    <property type="project" value="UniProtKB-KW"/>
</dbReference>
<reference evidence="3 4" key="1">
    <citation type="submission" date="2020-05" db="EMBL/GenBank/DDBJ databases">
        <title>Bremerella alba sp. nov., a novel planctomycete isolated from the surface of the macroalga Fucus spiralis.</title>
        <authorList>
            <person name="Godinho O."/>
            <person name="Botelho R."/>
            <person name="Albuquerque L."/>
            <person name="Wiegand S."/>
            <person name="Da Costa M.S."/>
            <person name="Lobo-Da-Cunha A."/>
            <person name="Jogler C."/>
            <person name="Lage O.M."/>
        </authorList>
    </citation>
    <scope>NUCLEOTIDE SEQUENCE [LARGE SCALE GENOMIC DNA]</scope>
    <source>
        <strain evidence="3 4">FF15</strain>
    </source>
</reference>
<evidence type="ECO:0000313" key="4">
    <source>
        <dbReference type="Proteomes" id="UP000551616"/>
    </source>
</evidence>
<name>A0A7V8V8Z0_9BACT</name>
<dbReference type="RefSeq" id="WP_207398234.1">
    <property type="nucleotide sequence ID" value="NZ_JABRWO010000011.1"/>
</dbReference>
<evidence type="ECO:0000256" key="1">
    <source>
        <dbReference type="ARBA" id="ARBA00022747"/>
    </source>
</evidence>
<organism evidence="3 4">
    <name type="scientific">Bremerella alba</name>
    <dbReference type="NCBI Taxonomy" id="980252"/>
    <lineage>
        <taxon>Bacteria</taxon>
        <taxon>Pseudomonadati</taxon>
        <taxon>Planctomycetota</taxon>
        <taxon>Planctomycetia</taxon>
        <taxon>Pirellulales</taxon>
        <taxon>Pirellulaceae</taxon>
        <taxon>Bremerella</taxon>
    </lineage>
</organism>
<keyword evidence="4" id="KW-1185">Reference proteome</keyword>
<evidence type="ECO:0000313" key="3">
    <source>
        <dbReference type="EMBL" id="MBA2116846.1"/>
    </source>
</evidence>
<dbReference type="InterPro" id="IPR051268">
    <property type="entry name" value="Type-I_R_enzyme_R_subunit"/>
</dbReference>
<dbReference type="InterPro" id="IPR021810">
    <property type="entry name" value="T1RH-like_C"/>
</dbReference>
<comment type="caution">
    <text evidence="3">The sequence shown here is derived from an EMBL/GenBank/DDBJ whole genome shotgun (WGS) entry which is preliminary data.</text>
</comment>
<dbReference type="Proteomes" id="UP000551616">
    <property type="component" value="Unassembled WGS sequence"/>
</dbReference>
<accession>A0A7V8V8Z0</accession>
<evidence type="ECO:0000259" key="2">
    <source>
        <dbReference type="Pfam" id="PF11867"/>
    </source>
</evidence>
<dbReference type="EMBL" id="JABRWO010000011">
    <property type="protein sequence ID" value="MBA2116846.1"/>
    <property type="molecule type" value="Genomic_DNA"/>
</dbReference>
<proteinExistence type="predicted"/>
<protein>
    <recommendedName>
        <fullName evidence="2">Type I restriction enzyme HindI endonuclease subunit-like C-terminal domain-containing protein</fullName>
    </recommendedName>
</protein>
<feature type="domain" description="Type I restriction enzyme HindI endonuclease subunit-like C-terminal" evidence="2">
    <location>
        <begin position="1"/>
        <end position="207"/>
    </location>
</feature>
<dbReference type="AlphaFoldDB" id="A0A7V8V8Z0"/>